<dbReference type="EMBL" id="QPGA01000001">
    <property type="protein sequence ID" value="RDE52403.1"/>
    <property type="molecule type" value="Genomic_DNA"/>
</dbReference>
<dbReference type="Proteomes" id="UP000253831">
    <property type="component" value="Unassembled WGS sequence"/>
</dbReference>
<dbReference type="SUPFAM" id="SSF46894">
    <property type="entry name" value="C-terminal effector domain of the bipartite response regulators"/>
    <property type="match status" value="1"/>
</dbReference>
<dbReference type="AlphaFoldDB" id="A0A369XQI2"/>
<proteinExistence type="predicted"/>
<dbReference type="Gene3D" id="1.10.10.10">
    <property type="entry name" value="Winged helix-like DNA-binding domain superfamily/Winged helix DNA-binding domain"/>
    <property type="match status" value="1"/>
</dbReference>
<dbReference type="InterPro" id="IPR016032">
    <property type="entry name" value="Sig_transdc_resp-reg_C-effctor"/>
</dbReference>
<sequence>MRWAEALRALAGEVRSNAFHLQAWDRIAEFDRLGIVSTGQEHALAAYQGYYGRIDPRRQAAANAPVGSLLACHHHLGEDFVRGSEFFQEYLIPHGGRYTASVPLARFDGIDLQLDLVRSLGGEPFSDTDLELLGHFSPHVQRACSIMLRLHVAHAQQQVARSMLDVSNLGVLALSACGRIIQANSRGDCCVQSEIWLKQINGRIHAVDAERDGLLYAALGKAAGCRAPRNIDLGQSLGKGRCCVTLITPEDLLMARGSGAAVLCLVAESGRCRVATVYQLIDLFALSPAEARLTRALAQGESLDAFADSQGVKCTTARTQLQGALRKTGMDNQKDLIRLTLSLPAVR</sequence>
<reference evidence="1 2" key="1">
    <citation type="submission" date="2018-05" db="EMBL/GenBank/DDBJ databases">
        <title>Integrated omic analyses show evidence that a Ca. Accumulibacter phosphatis strain performs denitrification under micro-aerobic conditions.</title>
        <authorList>
            <person name="Camejo P.Y."/>
            <person name="Katherine M.D."/>
            <person name="Daniel N.R."/>
        </authorList>
    </citation>
    <scope>NUCLEOTIDE SEQUENCE [LARGE SCALE GENOMIC DNA]</scope>
    <source>
        <strain evidence="1">UW-LDO-IC</strain>
    </source>
</reference>
<evidence type="ECO:0000313" key="1">
    <source>
        <dbReference type="EMBL" id="RDE52403.1"/>
    </source>
</evidence>
<dbReference type="GO" id="GO:0006355">
    <property type="term" value="P:regulation of DNA-templated transcription"/>
    <property type="evidence" value="ECO:0007669"/>
    <property type="project" value="InterPro"/>
</dbReference>
<gene>
    <name evidence="1" type="ORF">DVS81_01185</name>
</gene>
<protein>
    <submittedName>
        <fullName evidence="1">Helix-turn-helix transcriptional regulator</fullName>
    </submittedName>
</protein>
<organism evidence="1 2">
    <name type="scientific">Candidatus Accumulibacter meliphilus</name>
    <dbReference type="NCBI Taxonomy" id="2211374"/>
    <lineage>
        <taxon>Bacteria</taxon>
        <taxon>Pseudomonadati</taxon>
        <taxon>Pseudomonadota</taxon>
        <taxon>Betaproteobacteria</taxon>
        <taxon>Candidatus Accumulibacter</taxon>
    </lineage>
</organism>
<name>A0A369XQI2_9PROT</name>
<dbReference type="GO" id="GO:0003677">
    <property type="term" value="F:DNA binding"/>
    <property type="evidence" value="ECO:0007669"/>
    <property type="project" value="InterPro"/>
</dbReference>
<accession>A0A369XQI2</accession>
<evidence type="ECO:0000313" key="2">
    <source>
        <dbReference type="Proteomes" id="UP000253831"/>
    </source>
</evidence>
<comment type="caution">
    <text evidence="1">The sequence shown here is derived from an EMBL/GenBank/DDBJ whole genome shotgun (WGS) entry which is preliminary data.</text>
</comment>
<dbReference type="InterPro" id="IPR036388">
    <property type="entry name" value="WH-like_DNA-bd_sf"/>
</dbReference>